<feature type="transmembrane region" description="Helical" evidence="2">
    <location>
        <begin position="47"/>
        <end position="68"/>
    </location>
</feature>
<keyword evidence="2" id="KW-0812">Transmembrane</keyword>
<evidence type="ECO:0000313" key="4">
    <source>
        <dbReference type="Proteomes" id="UP000498740"/>
    </source>
</evidence>
<feature type="transmembrane region" description="Helical" evidence="2">
    <location>
        <begin position="166"/>
        <end position="183"/>
    </location>
</feature>
<gene>
    <name evidence="3" type="ORF">Smic_08830</name>
</gene>
<feature type="region of interest" description="Disordered" evidence="1">
    <location>
        <begin position="192"/>
        <end position="244"/>
    </location>
</feature>
<name>A0A7J0CKP7_STRMI</name>
<evidence type="ECO:0000256" key="1">
    <source>
        <dbReference type="SAM" id="MobiDB-lite"/>
    </source>
</evidence>
<keyword evidence="2" id="KW-1133">Transmembrane helix</keyword>
<sequence>MSPAQLADRDAATVPRQSPRPGRAELRRAGSRRARRARRGDSLSARYLGYVGYFVGAGLISGAVVHYPLDPARYTRIAGLGVLVFLAATVLNEFVLTRQRPAVPRVLLVIGASLLLSFGIGMLSGGMQHFDDFPDRAAVLIPLGIAVSFVAYYLKEAERPARRIFSLFGLVVLVTTLAAFFGLRQLAAGIGEEPESGGHSHGSEEPASGGQQVGDAPAESDPQPSSPATAPDSSEGVERRKGAVTLTSWRGMRCHCASRSRTRCLELACRGGT</sequence>
<reference evidence="3 4" key="1">
    <citation type="submission" date="2020-05" db="EMBL/GenBank/DDBJ databases">
        <title>Whole genome shotgun sequence of Streptomyces microflavus NBRC 13062.</title>
        <authorList>
            <person name="Komaki H."/>
            <person name="Tamura T."/>
        </authorList>
    </citation>
    <scope>NUCLEOTIDE SEQUENCE [LARGE SCALE GENOMIC DNA]</scope>
    <source>
        <strain evidence="3 4">NBRC 13062</strain>
    </source>
</reference>
<dbReference type="AlphaFoldDB" id="A0A7J0CKP7"/>
<proteinExistence type="predicted"/>
<evidence type="ECO:0000313" key="3">
    <source>
        <dbReference type="EMBL" id="GFN02327.1"/>
    </source>
</evidence>
<organism evidence="3 4">
    <name type="scientific">Streptomyces microflavus</name>
    <name type="common">Streptomyces lipmanii</name>
    <dbReference type="NCBI Taxonomy" id="1919"/>
    <lineage>
        <taxon>Bacteria</taxon>
        <taxon>Bacillati</taxon>
        <taxon>Actinomycetota</taxon>
        <taxon>Actinomycetes</taxon>
        <taxon>Kitasatosporales</taxon>
        <taxon>Streptomycetaceae</taxon>
        <taxon>Streptomyces</taxon>
    </lineage>
</organism>
<evidence type="ECO:0000256" key="2">
    <source>
        <dbReference type="SAM" id="Phobius"/>
    </source>
</evidence>
<keyword evidence="2" id="KW-0472">Membrane</keyword>
<dbReference type="Proteomes" id="UP000498740">
    <property type="component" value="Unassembled WGS sequence"/>
</dbReference>
<feature type="region of interest" description="Disordered" evidence="1">
    <location>
        <begin position="1"/>
        <end position="37"/>
    </location>
</feature>
<comment type="caution">
    <text evidence="3">The sequence shown here is derived from an EMBL/GenBank/DDBJ whole genome shotgun (WGS) entry which is preliminary data.</text>
</comment>
<accession>A0A7J0CKP7</accession>
<feature type="compositionally biased region" description="Polar residues" evidence="1">
    <location>
        <begin position="222"/>
        <end position="232"/>
    </location>
</feature>
<feature type="transmembrane region" description="Helical" evidence="2">
    <location>
        <begin position="74"/>
        <end position="94"/>
    </location>
</feature>
<feature type="transmembrane region" description="Helical" evidence="2">
    <location>
        <begin position="106"/>
        <end position="125"/>
    </location>
</feature>
<feature type="transmembrane region" description="Helical" evidence="2">
    <location>
        <begin position="137"/>
        <end position="154"/>
    </location>
</feature>
<protein>
    <submittedName>
        <fullName evidence="3">Uncharacterized protein</fullName>
    </submittedName>
</protein>
<dbReference type="EMBL" id="BLWD01000001">
    <property type="protein sequence ID" value="GFN02327.1"/>
    <property type="molecule type" value="Genomic_DNA"/>
</dbReference>